<dbReference type="EMBL" id="SLXP01000006">
    <property type="protein sequence ID" value="TCP40813.1"/>
    <property type="molecule type" value="Genomic_DNA"/>
</dbReference>
<dbReference type="GO" id="GO:0005886">
    <property type="term" value="C:plasma membrane"/>
    <property type="evidence" value="ECO:0007669"/>
    <property type="project" value="TreeGrafter"/>
</dbReference>
<dbReference type="Gene3D" id="1.50.10.150">
    <property type="entry name" value="Voltage-dependent anion channel"/>
    <property type="match status" value="1"/>
</dbReference>
<organism evidence="6 7">
    <name type="scientific">Rhodovulum marinum</name>
    <dbReference type="NCBI Taxonomy" id="320662"/>
    <lineage>
        <taxon>Bacteria</taxon>
        <taxon>Pseudomonadati</taxon>
        <taxon>Pseudomonadota</taxon>
        <taxon>Alphaproteobacteria</taxon>
        <taxon>Rhodobacterales</taxon>
        <taxon>Paracoccaceae</taxon>
        <taxon>Rhodovulum</taxon>
    </lineage>
</organism>
<keyword evidence="4 5" id="KW-0472">Membrane</keyword>
<gene>
    <name evidence="6" type="ORF">EV662_10626</name>
</gene>
<dbReference type="GO" id="GO:0046583">
    <property type="term" value="F:monoatomic cation efflux transmembrane transporter activity"/>
    <property type="evidence" value="ECO:0007669"/>
    <property type="project" value="TreeGrafter"/>
</dbReference>
<dbReference type="RefSeq" id="WP_132462095.1">
    <property type="nucleotide sequence ID" value="NZ_SLXP01000006.1"/>
</dbReference>
<dbReference type="Proteomes" id="UP000294835">
    <property type="component" value="Unassembled WGS sequence"/>
</dbReference>
<evidence type="ECO:0000313" key="7">
    <source>
        <dbReference type="Proteomes" id="UP000294835"/>
    </source>
</evidence>
<reference evidence="6 7" key="1">
    <citation type="submission" date="2019-03" db="EMBL/GenBank/DDBJ databases">
        <title>Genomic Encyclopedia of Type Strains, Phase IV (KMG-IV): sequencing the most valuable type-strain genomes for metagenomic binning, comparative biology and taxonomic classification.</title>
        <authorList>
            <person name="Goeker M."/>
        </authorList>
    </citation>
    <scope>NUCLEOTIDE SEQUENCE [LARGE SCALE GENOMIC DNA]</scope>
    <source>
        <strain evidence="6 7">DSM 18063</strain>
    </source>
</reference>
<feature type="transmembrane region" description="Helical" evidence="5">
    <location>
        <begin position="18"/>
        <end position="37"/>
    </location>
</feature>
<dbReference type="OrthoDB" id="7835091at2"/>
<feature type="transmembrane region" description="Helical" evidence="5">
    <location>
        <begin position="230"/>
        <end position="248"/>
    </location>
</feature>
<proteinExistence type="predicted"/>
<keyword evidence="7" id="KW-1185">Reference proteome</keyword>
<accession>A0A4R2PXA2</accession>
<dbReference type="InterPro" id="IPR052951">
    <property type="entry name" value="Tellurite_res_ion_channel"/>
</dbReference>
<feature type="transmembrane region" description="Helical" evidence="5">
    <location>
        <begin position="150"/>
        <end position="170"/>
    </location>
</feature>
<dbReference type="InterPro" id="IPR004695">
    <property type="entry name" value="SLAC1/Mae1/Ssu1/TehA"/>
</dbReference>
<evidence type="ECO:0000313" key="6">
    <source>
        <dbReference type="EMBL" id="TCP40813.1"/>
    </source>
</evidence>
<evidence type="ECO:0000256" key="2">
    <source>
        <dbReference type="ARBA" id="ARBA00022692"/>
    </source>
</evidence>
<dbReference type="PANTHER" id="PTHR37955">
    <property type="entry name" value="TELLURITE RESISTANCE PROTEIN TEHA"/>
    <property type="match status" value="1"/>
</dbReference>
<feature type="transmembrane region" description="Helical" evidence="5">
    <location>
        <begin position="49"/>
        <end position="71"/>
    </location>
</feature>
<feature type="transmembrane region" description="Helical" evidence="5">
    <location>
        <begin position="285"/>
        <end position="308"/>
    </location>
</feature>
<sequence>MARQVPPVFTPRPRFGDAVPPAIFAPVLGALALGLAWRSASFSFAVPGAVADLILGAVTLLFLFCALAYGLKAMRHPGVVAEDLRVLPGRAGLSAMVLSVYVLATGLVPLVPGLAGLLLAMGFVLHLGLVGLVLRILMTGPAEQRRVSPVWHLQFVGFIVGAVTALALGQVGLATIILYATGACAAAIWIASIVQFARADVPAPLRPLLAIHIAPACLFGTVAVQLGLPALAWCFAVLTALVLLALLFRLRWLLAAGFSPLWGAFTFPLAALASFFLTMDAAGQGAAFRILGGVALVVATLAIPAILIKVMQAWAKGGLGARTNAARV</sequence>
<dbReference type="CDD" id="cd09322">
    <property type="entry name" value="TDT_TehA_like"/>
    <property type="match status" value="1"/>
</dbReference>
<dbReference type="AlphaFoldDB" id="A0A4R2PXA2"/>
<dbReference type="Pfam" id="PF03595">
    <property type="entry name" value="SLAC1"/>
    <property type="match status" value="1"/>
</dbReference>
<evidence type="ECO:0000256" key="1">
    <source>
        <dbReference type="ARBA" id="ARBA00004141"/>
    </source>
</evidence>
<feature type="transmembrane region" description="Helical" evidence="5">
    <location>
        <begin position="260"/>
        <end position="279"/>
    </location>
</feature>
<feature type="transmembrane region" description="Helical" evidence="5">
    <location>
        <begin position="117"/>
        <end position="138"/>
    </location>
</feature>
<dbReference type="InterPro" id="IPR038665">
    <property type="entry name" value="Voltage-dep_anion_channel_sf"/>
</dbReference>
<keyword evidence="2 5" id="KW-0812">Transmembrane</keyword>
<name>A0A4R2PXA2_9RHOB</name>
<feature type="transmembrane region" description="Helical" evidence="5">
    <location>
        <begin position="176"/>
        <end position="196"/>
    </location>
</feature>
<comment type="caution">
    <text evidence="6">The sequence shown here is derived from an EMBL/GenBank/DDBJ whole genome shotgun (WGS) entry which is preliminary data.</text>
</comment>
<dbReference type="PANTHER" id="PTHR37955:SF1">
    <property type="entry name" value="DEP DOMAIN-CONTAINING PROTEIN"/>
    <property type="match status" value="1"/>
</dbReference>
<evidence type="ECO:0000256" key="3">
    <source>
        <dbReference type="ARBA" id="ARBA00022989"/>
    </source>
</evidence>
<evidence type="ECO:0000256" key="5">
    <source>
        <dbReference type="SAM" id="Phobius"/>
    </source>
</evidence>
<evidence type="ECO:0000256" key="4">
    <source>
        <dbReference type="ARBA" id="ARBA00023136"/>
    </source>
</evidence>
<comment type="subcellular location">
    <subcellularLocation>
        <location evidence="1">Membrane</location>
        <topology evidence="1">Multi-pass membrane protein</topology>
    </subcellularLocation>
</comment>
<feature type="transmembrane region" description="Helical" evidence="5">
    <location>
        <begin position="91"/>
        <end position="111"/>
    </location>
</feature>
<keyword evidence="3 5" id="KW-1133">Transmembrane helix</keyword>
<protein>
    <submittedName>
        <fullName evidence="6">Tellurite resistance protein</fullName>
    </submittedName>
</protein>